<evidence type="ECO:0000313" key="1">
    <source>
        <dbReference type="EMBL" id="CAK9308828.1"/>
    </source>
</evidence>
<keyword evidence="2" id="KW-1185">Reference proteome</keyword>
<protein>
    <submittedName>
        <fullName evidence="1">Uncharacterized protein</fullName>
    </submittedName>
</protein>
<gene>
    <name evidence="1" type="ORF">CITCOLO1_LOCUS347</name>
</gene>
<accession>A0ABP0XPX0</accession>
<name>A0ABP0XPX0_9ROSI</name>
<proteinExistence type="predicted"/>
<dbReference type="EMBL" id="OZ021735">
    <property type="protein sequence ID" value="CAK9308828.1"/>
    <property type="molecule type" value="Genomic_DNA"/>
</dbReference>
<organism evidence="1 2">
    <name type="scientific">Citrullus colocynthis</name>
    <name type="common">colocynth</name>
    <dbReference type="NCBI Taxonomy" id="252529"/>
    <lineage>
        <taxon>Eukaryota</taxon>
        <taxon>Viridiplantae</taxon>
        <taxon>Streptophyta</taxon>
        <taxon>Embryophyta</taxon>
        <taxon>Tracheophyta</taxon>
        <taxon>Spermatophyta</taxon>
        <taxon>Magnoliopsida</taxon>
        <taxon>eudicotyledons</taxon>
        <taxon>Gunneridae</taxon>
        <taxon>Pentapetalae</taxon>
        <taxon>rosids</taxon>
        <taxon>fabids</taxon>
        <taxon>Cucurbitales</taxon>
        <taxon>Cucurbitaceae</taxon>
        <taxon>Benincaseae</taxon>
        <taxon>Citrullus</taxon>
    </lineage>
</organism>
<dbReference type="Proteomes" id="UP001642487">
    <property type="component" value="Chromosome 1"/>
</dbReference>
<dbReference type="PANTHER" id="PTHR34278">
    <property type="entry name" value="PROTEIN THI031, PUTATIVE-RELATED"/>
    <property type="match status" value="1"/>
</dbReference>
<evidence type="ECO:0000313" key="2">
    <source>
        <dbReference type="Proteomes" id="UP001642487"/>
    </source>
</evidence>
<sequence length="194" mass="22180">MLGHSKMKREGRQHGMVRTCRIIPSPWNPRPETRFVNQLDFPPTAGLFTKVSSKPTNHSKFTGKCGKPRCSGCRLHPVQKAKDKTKGSHKFKSHHLLIDCSLDAFAGRPGFIDDDGDDQLLEEIDIELRVGDIHRHDDGDNQPQRVTDFELKVEDIHHQVDDEDEMSYYGVEFVVDETIEGDDGWCLIEERQTI</sequence>
<dbReference type="PANTHER" id="PTHR34278:SF1">
    <property type="entry name" value="PROTEIN THI031, PUTATIVE-RELATED"/>
    <property type="match status" value="1"/>
</dbReference>
<reference evidence="1 2" key="1">
    <citation type="submission" date="2024-03" db="EMBL/GenBank/DDBJ databases">
        <authorList>
            <person name="Gkanogiannis A."/>
            <person name="Becerra Lopez-Lavalle L."/>
        </authorList>
    </citation>
    <scope>NUCLEOTIDE SEQUENCE [LARGE SCALE GENOMIC DNA]</scope>
</reference>